<dbReference type="Proteomes" id="UP001179501">
    <property type="component" value="Chromosome"/>
</dbReference>
<name>A0AAE9XIF4_PORGN</name>
<evidence type="ECO:0000313" key="2">
    <source>
        <dbReference type="Proteomes" id="UP001179501"/>
    </source>
</evidence>
<proteinExistence type="predicted"/>
<evidence type="ECO:0000313" key="1">
    <source>
        <dbReference type="EMBL" id="WCG03656.1"/>
    </source>
</evidence>
<gene>
    <name evidence="1" type="ORF">NY151_02630</name>
</gene>
<protein>
    <submittedName>
        <fullName evidence="1">Uncharacterized protein</fullName>
    </submittedName>
</protein>
<dbReference type="RefSeq" id="WP_077083819.1">
    <property type="nucleotide sequence ID" value="NZ_CP116614.1"/>
</dbReference>
<sequence>MQSEILAAKFIESDLQTGISATKSLPASCKQEFRQQNRFLQAATSNFVAKQTFCKLAARNFVDEITQCRPAARNFGNKIVKCIFQLRISIEKFQIHAFGNQSLYIKFPLPNGDKKLGHRS</sequence>
<organism evidence="1 2">
    <name type="scientific">Porphyromonas gingivalis</name>
    <name type="common">Bacteroides gingivalis</name>
    <dbReference type="NCBI Taxonomy" id="837"/>
    <lineage>
        <taxon>Bacteria</taxon>
        <taxon>Pseudomonadati</taxon>
        <taxon>Bacteroidota</taxon>
        <taxon>Bacteroidia</taxon>
        <taxon>Bacteroidales</taxon>
        <taxon>Porphyromonadaceae</taxon>
        <taxon>Porphyromonas</taxon>
    </lineage>
</organism>
<accession>A0AAE9XIF4</accession>
<dbReference type="EMBL" id="CP116614">
    <property type="protein sequence ID" value="WCG03656.1"/>
    <property type="molecule type" value="Genomic_DNA"/>
</dbReference>
<reference evidence="1" key="1">
    <citation type="submission" date="2023-01" db="EMBL/GenBank/DDBJ databases">
        <title>Phages are important unrecognized players in the ecology of the oral pathogen Porphyromonas gingivalis.</title>
        <authorList>
            <person name="Matrishin C.B."/>
            <person name="Kauffman K.M."/>
        </authorList>
    </citation>
    <scope>NUCLEOTIDE SEQUENCE</scope>
    <source>
        <strain evidence="1">ATCC 49417</strain>
    </source>
</reference>
<dbReference type="AlphaFoldDB" id="A0AAE9XIF4"/>